<keyword evidence="1" id="KW-0560">Oxidoreductase</keyword>
<dbReference type="GO" id="GO:0006081">
    <property type="term" value="P:aldehyde metabolic process"/>
    <property type="evidence" value="ECO:0007669"/>
    <property type="project" value="InterPro"/>
</dbReference>
<keyword evidence="2" id="KW-0812">Transmembrane</keyword>
<dbReference type="Proteomes" id="UP000708208">
    <property type="component" value="Unassembled WGS sequence"/>
</dbReference>
<proteinExistence type="predicted"/>
<dbReference type="InterPro" id="IPR012394">
    <property type="entry name" value="Aldehyde_DH_NAD(P)"/>
</dbReference>
<dbReference type="GO" id="GO:0004029">
    <property type="term" value="F:aldehyde dehydrogenase (NAD+) activity"/>
    <property type="evidence" value="ECO:0007669"/>
    <property type="project" value="TreeGrafter"/>
</dbReference>
<dbReference type="GO" id="GO:0004028">
    <property type="term" value="F:3-chloroallyl aldehyde dehydrogenase activity"/>
    <property type="evidence" value="ECO:0007669"/>
    <property type="project" value="TreeGrafter"/>
</dbReference>
<evidence type="ECO:0000256" key="1">
    <source>
        <dbReference type="ARBA" id="ARBA00023002"/>
    </source>
</evidence>
<dbReference type="OrthoDB" id="440325at2759"/>
<reference evidence="3" key="1">
    <citation type="submission" date="2021-06" db="EMBL/GenBank/DDBJ databases">
        <authorList>
            <person name="Hodson N. C."/>
            <person name="Mongue J. A."/>
            <person name="Jaron S. K."/>
        </authorList>
    </citation>
    <scope>NUCLEOTIDE SEQUENCE</scope>
</reference>
<evidence type="ECO:0008006" key="5">
    <source>
        <dbReference type="Google" id="ProtNLM"/>
    </source>
</evidence>
<feature type="non-terminal residue" evidence="3">
    <location>
        <position position="1"/>
    </location>
</feature>
<feature type="transmembrane region" description="Helical" evidence="2">
    <location>
        <begin position="77"/>
        <end position="97"/>
    </location>
</feature>
<dbReference type="AlphaFoldDB" id="A0A8J2P3F3"/>
<gene>
    <name evidence="3" type="ORF">AFUS01_LOCUS25043</name>
</gene>
<dbReference type="EMBL" id="CAJVCH010318889">
    <property type="protein sequence ID" value="CAG7786476.1"/>
    <property type="molecule type" value="Genomic_DNA"/>
</dbReference>
<dbReference type="GO" id="GO:0005737">
    <property type="term" value="C:cytoplasm"/>
    <property type="evidence" value="ECO:0007669"/>
    <property type="project" value="TreeGrafter"/>
</dbReference>
<keyword evidence="2" id="KW-1133">Transmembrane helix</keyword>
<name>A0A8J2P3F3_9HEXA</name>
<dbReference type="PANTHER" id="PTHR43570:SF2">
    <property type="entry name" value="ALDEHYDE DEHYDROGENASE FAMILY 3 MEMBER B1"/>
    <property type="match status" value="1"/>
</dbReference>
<sequence>PGLAFGGVGDSGMGRYHGKASFDTFCHRRTILEIGQNLFNEKVYDIRYPPYTDGKQQFLSMIAGNFETFYVPFGGRVTHVLAVLLGVAVTYLTLSAFSDCA</sequence>
<comment type="caution">
    <text evidence="3">The sequence shown here is derived from an EMBL/GenBank/DDBJ whole genome shotgun (WGS) entry which is preliminary data.</text>
</comment>
<dbReference type="PANTHER" id="PTHR43570">
    <property type="entry name" value="ALDEHYDE DEHYDROGENASE"/>
    <property type="match status" value="1"/>
</dbReference>
<accession>A0A8J2P3F3</accession>
<evidence type="ECO:0000313" key="3">
    <source>
        <dbReference type="EMBL" id="CAG7786476.1"/>
    </source>
</evidence>
<keyword evidence="2" id="KW-0472">Membrane</keyword>
<organism evidence="3 4">
    <name type="scientific">Allacma fusca</name>
    <dbReference type="NCBI Taxonomy" id="39272"/>
    <lineage>
        <taxon>Eukaryota</taxon>
        <taxon>Metazoa</taxon>
        <taxon>Ecdysozoa</taxon>
        <taxon>Arthropoda</taxon>
        <taxon>Hexapoda</taxon>
        <taxon>Collembola</taxon>
        <taxon>Symphypleona</taxon>
        <taxon>Sminthuridae</taxon>
        <taxon>Allacma</taxon>
    </lineage>
</organism>
<keyword evidence="4" id="KW-1185">Reference proteome</keyword>
<protein>
    <recommendedName>
        <fullName evidence="5">Aldehyde dehydrogenase family protein</fullName>
    </recommendedName>
</protein>
<evidence type="ECO:0000313" key="4">
    <source>
        <dbReference type="Proteomes" id="UP000708208"/>
    </source>
</evidence>
<evidence type="ECO:0000256" key="2">
    <source>
        <dbReference type="SAM" id="Phobius"/>
    </source>
</evidence>